<dbReference type="InterPro" id="IPR051281">
    <property type="entry name" value="Dual-spec_lipid-protein_phosph"/>
</dbReference>
<dbReference type="CDD" id="cd14497">
    <property type="entry name" value="PTP_PTEN-like"/>
    <property type="match status" value="1"/>
</dbReference>
<evidence type="ECO:0000259" key="2">
    <source>
        <dbReference type="PROSITE" id="PS50056"/>
    </source>
</evidence>
<dbReference type="InterPro" id="IPR029023">
    <property type="entry name" value="Tensin_phosphatase"/>
</dbReference>
<dbReference type="GO" id="GO:0016314">
    <property type="term" value="F:phosphatidylinositol-3,4,5-trisphosphate 3-phosphatase activity"/>
    <property type="evidence" value="ECO:0007669"/>
    <property type="project" value="TreeGrafter"/>
</dbReference>
<gene>
    <name evidence="4" type="ORF">GN244_ATG03437</name>
</gene>
<sequence length="195" mass="22503">MNVLRAAVSGETVRFVQDGFNLDLTYIMPRLITMGYPASGVEKTYRNDINDVAAFLNSRHPDVYRVYNLSERRYDCSKVKCRVSECGFSADHPPPLQLLIDIVNDMMEWASKNPSNVIVVHCLDGQGCTGLVCTCYLLFTGHYGDIYKLHSERDVRQTANLSIRDFWNIRGRGVRFPSQALYIYYFIMLLRRLKR</sequence>
<name>A0A833SZK8_PHYIN</name>
<dbReference type="InterPro" id="IPR029021">
    <property type="entry name" value="Prot-tyrosine_phosphatase-like"/>
</dbReference>
<dbReference type="EMBL" id="WSZM01000075">
    <property type="protein sequence ID" value="KAF4044162.1"/>
    <property type="molecule type" value="Genomic_DNA"/>
</dbReference>
<dbReference type="Gene3D" id="3.90.190.10">
    <property type="entry name" value="Protein tyrosine phosphatase superfamily"/>
    <property type="match status" value="1"/>
</dbReference>
<organism evidence="4 5">
    <name type="scientific">Phytophthora infestans</name>
    <name type="common">Potato late blight agent</name>
    <name type="synonym">Botrytis infestans</name>
    <dbReference type="NCBI Taxonomy" id="4787"/>
    <lineage>
        <taxon>Eukaryota</taxon>
        <taxon>Sar</taxon>
        <taxon>Stramenopiles</taxon>
        <taxon>Oomycota</taxon>
        <taxon>Peronosporomycetes</taxon>
        <taxon>Peronosporales</taxon>
        <taxon>Peronosporaceae</taxon>
        <taxon>Phytophthora</taxon>
    </lineage>
</organism>
<evidence type="ECO:0000313" key="5">
    <source>
        <dbReference type="Proteomes" id="UP000602510"/>
    </source>
</evidence>
<dbReference type="AlphaFoldDB" id="A0A833SZK8"/>
<evidence type="ECO:0000259" key="3">
    <source>
        <dbReference type="PROSITE" id="PS51181"/>
    </source>
</evidence>
<feature type="domain" description="Phosphatase tensin-type" evidence="3">
    <location>
        <begin position="13"/>
        <end position="193"/>
    </location>
</feature>
<accession>A0A833SZK8</accession>
<dbReference type="GO" id="GO:0005829">
    <property type="term" value="C:cytosol"/>
    <property type="evidence" value="ECO:0007669"/>
    <property type="project" value="TreeGrafter"/>
</dbReference>
<proteinExistence type="predicted"/>
<evidence type="ECO:0000313" key="4">
    <source>
        <dbReference type="EMBL" id="KAF4044162.1"/>
    </source>
</evidence>
<reference evidence="4" key="1">
    <citation type="submission" date="2020-04" db="EMBL/GenBank/DDBJ databases">
        <title>Hybrid Assembly of Korean Phytophthora infestans isolates.</title>
        <authorList>
            <person name="Prokchorchik M."/>
            <person name="Lee Y."/>
            <person name="Seo J."/>
            <person name="Cho J.-H."/>
            <person name="Park Y.-E."/>
            <person name="Jang D.-C."/>
            <person name="Im J.-S."/>
            <person name="Choi J.-G."/>
            <person name="Park H.-J."/>
            <person name="Lee G.-B."/>
            <person name="Lee Y.-G."/>
            <person name="Hong S.-Y."/>
            <person name="Cho K."/>
            <person name="Sohn K.H."/>
        </authorList>
    </citation>
    <scope>NUCLEOTIDE SEQUENCE</scope>
    <source>
        <strain evidence="4">KR_1_A1</strain>
    </source>
</reference>
<comment type="caution">
    <text evidence="4">The sequence shown here is derived from an EMBL/GenBank/DDBJ whole genome shotgun (WGS) entry which is preliminary data.</text>
</comment>
<feature type="domain" description="Tyrosine specific protein phosphatases" evidence="2">
    <location>
        <begin position="97"/>
        <end position="181"/>
    </location>
</feature>
<dbReference type="Proteomes" id="UP000602510">
    <property type="component" value="Unassembled WGS sequence"/>
</dbReference>
<dbReference type="PANTHER" id="PTHR12305">
    <property type="entry name" value="PHOSPHATASE WITH HOMOLOGY TO TENSIN"/>
    <property type="match status" value="1"/>
</dbReference>
<dbReference type="PANTHER" id="PTHR12305:SF60">
    <property type="entry name" value="PHOSPHATIDYLINOSITOL 3,4,5-TRISPHOSPHATE 3-PHOSPHATASE TPTE2-RELATED"/>
    <property type="match status" value="1"/>
</dbReference>
<dbReference type="PROSITE" id="PS51181">
    <property type="entry name" value="PPASE_TENSIN"/>
    <property type="match status" value="1"/>
</dbReference>
<keyword evidence="1" id="KW-0378">Hydrolase</keyword>
<dbReference type="SUPFAM" id="SSF52799">
    <property type="entry name" value="(Phosphotyrosine protein) phosphatases II"/>
    <property type="match status" value="1"/>
</dbReference>
<protein>
    <submittedName>
        <fullName evidence="4">5-trisphosphate 3-phosphatase ptn1</fullName>
    </submittedName>
</protein>
<dbReference type="InterPro" id="IPR000387">
    <property type="entry name" value="Tyr_Pase_dom"/>
</dbReference>
<keyword evidence="5" id="KW-1185">Reference proteome</keyword>
<evidence type="ECO:0000256" key="1">
    <source>
        <dbReference type="ARBA" id="ARBA00022801"/>
    </source>
</evidence>
<dbReference type="PROSITE" id="PS50056">
    <property type="entry name" value="TYR_PHOSPHATASE_2"/>
    <property type="match status" value="1"/>
</dbReference>